<accession>A0A8J6L8F7</accession>
<keyword evidence="7" id="KW-0479">Metal-binding</keyword>
<gene>
    <name evidence="8" type="ORF">GEV33_011089</name>
</gene>
<dbReference type="EC" id="6.3.3.2" evidence="5 7"/>
<dbReference type="PIRSF" id="PIRSF006806">
    <property type="entry name" value="FTHF_cligase"/>
    <property type="match status" value="1"/>
</dbReference>
<evidence type="ECO:0000256" key="6">
    <source>
        <dbReference type="PIRSR" id="PIRSR006806-1"/>
    </source>
</evidence>
<keyword evidence="2 6" id="KW-0547">Nucleotide-binding</keyword>
<evidence type="ECO:0000313" key="9">
    <source>
        <dbReference type="Proteomes" id="UP000719412"/>
    </source>
</evidence>
<dbReference type="PANTHER" id="PTHR23407">
    <property type="entry name" value="ATPASE INHIBITOR/5-FORMYLTETRAHYDROFOLATE CYCLO-LIGASE"/>
    <property type="match status" value="1"/>
</dbReference>
<feature type="binding site" evidence="6">
    <location>
        <begin position="8"/>
        <end position="12"/>
    </location>
    <ligand>
        <name>ATP</name>
        <dbReference type="ChEBI" id="CHEBI:30616"/>
    </ligand>
</feature>
<keyword evidence="7" id="KW-0460">Magnesium</keyword>
<dbReference type="InterPro" id="IPR024185">
    <property type="entry name" value="FTHF_cligase-like_sf"/>
</dbReference>
<evidence type="ECO:0000256" key="2">
    <source>
        <dbReference type="ARBA" id="ARBA00022741"/>
    </source>
</evidence>
<evidence type="ECO:0000256" key="5">
    <source>
        <dbReference type="ARBA" id="ARBA00038966"/>
    </source>
</evidence>
<feature type="binding site" evidence="6">
    <location>
        <begin position="141"/>
        <end position="149"/>
    </location>
    <ligand>
        <name>ATP</name>
        <dbReference type="ChEBI" id="CHEBI:30616"/>
    </ligand>
</feature>
<organism evidence="8 9">
    <name type="scientific">Tenebrio molitor</name>
    <name type="common">Yellow mealworm beetle</name>
    <dbReference type="NCBI Taxonomy" id="7067"/>
    <lineage>
        <taxon>Eukaryota</taxon>
        <taxon>Metazoa</taxon>
        <taxon>Ecdysozoa</taxon>
        <taxon>Arthropoda</taxon>
        <taxon>Hexapoda</taxon>
        <taxon>Insecta</taxon>
        <taxon>Pterygota</taxon>
        <taxon>Neoptera</taxon>
        <taxon>Endopterygota</taxon>
        <taxon>Coleoptera</taxon>
        <taxon>Polyphaga</taxon>
        <taxon>Cucujiformia</taxon>
        <taxon>Tenebrionidae</taxon>
        <taxon>Tenebrio</taxon>
    </lineage>
</organism>
<reference evidence="8" key="1">
    <citation type="journal article" date="2020" name="J Insects Food Feed">
        <title>The yellow mealworm (Tenebrio molitor) genome: a resource for the emerging insects as food and feed industry.</title>
        <authorList>
            <person name="Eriksson T."/>
            <person name="Andere A."/>
            <person name="Kelstrup H."/>
            <person name="Emery V."/>
            <person name="Picard C."/>
        </authorList>
    </citation>
    <scope>NUCLEOTIDE SEQUENCE</scope>
    <source>
        <strain evidence="8">Stoneville</strain>
        <tissue evidence="8">Whole head</tissue>
    </source>
</reference>
<dbReference type="SUPFAM" id="SSF100950">
    <property type="entry name" value="NagB/RpiA/CoA transferase-like"/>
    <property type="match status" value="1"/>
</dbReference>
<dbReference type="GO" id="GO:0009396">
    <property type="term" value="P:folic acid-containing compound biosynthetic process"/>
    <property type="evidence" value="ECO:0007669"/>
    <property type="project" value="TreeGrafter"/>
</dbReference>
<dbReference type="GO" id="GO:0005524">
    <property type="term" value="F:ATP binding"/>
    <property type="evidence" value="ECO:0007669"/>
    <property type="project" value="UniProtKB-KW"/>
</dbReference>
<protein>
    <recommendedName>
        <fullName evidence="5 7">5-formyltetrahydrofolate cyclo-ligase</fullName>
        <ecNumber evidence="5 7">6.3.3.2</ecNumber>
    </recommendedName>
</protein>
<comment type="caution">
    <text evidence="8">The sequence shown here is derived from an EMBL/GenBank/DDBJ whole genome shotgun (WGS) entry which is preliminary data.</text>
</comment>
<evidence type="ECO:0000313" key="8">
    <source>
        <dbReference type="EMBL" id="KAH0811700.1"/>
    </source>
</evidence>
<dbReference type="GO" id="GO:0035999">
    <property type="term" value="P:tetrahydrofolate interconversion"/>
    <property type="evidence" value="ECO:0007669"/>
    <property type="project" value="TreeGrafter"/>
</dbReference>
<dbReference type="Proteomes" id="UP000719412">
    <property type="component" value="Unassembled WGS sequence"/>
</dbReference>
<evidence type="ECO:0000256" key="3">
    <source>
        <dbReference type="ARBA" id="ARBA00022840"/>
    </source>
</evidence>
<name>A0A8J6L8F7_TENMO</name>
<dbReference type="GO" id="GO:0046872">
    <property type="term" value="F:metal ion binding"/>
    <property type="evidence" value="ECO:0007669"/>
    <property type="project" value="UniProtKB-KW"/>
</dbReference>
<dbReference type="Gene3D" id="3.40.50.10420">
    <property type="entry name" value="NagB/RpiA/CoA transferase-like"/>
    <property type="match status" value="1"/>
</dbReference>
<dbReference type="FunFam" id="3.40.50.10420:FF:000007">
    <property type="entry name" value="5-formyltetrahydrofolate cyclo-ligase"/>
    <property type="match status" value="1"/>
</dbReference>
<dbReference type="EMBL" id="JABDTM020026628">
    <property type="protein sequence ID" value="KAH0811700.1"/>
    <property type="molecule type" value="Genomic_DNA"/>
</dbReference>
<proteinExistence type="inferred from homology"/>
<dbReference type="PANTHER" id="PTHR23407:SF1">
    <property type="entry name" value="5-FORMYLTETRAHYDROFOLATE CYCLO-LIGASE"/>
    <property type="match status" value="1"/>
</dbReference>
<dbReference type="InterPro" id="IPR037171">
    <property type="entry name" value="NagB/RpiA_transferase-like"/>
</dbReference>
<evidence type="ECO:0000256" key="1">
    <source>
        <dbReference type="ARBA" id="ARBA00010638"/>
    </source>
</evidence>
<comment type="similarity">
    <text evidence="1 7">Belongs to the 5-formyltetrahydrofolate cyclo-ligase family.</text>
</comment>
<dbReference type="GO" id="GO:0030272">
    <property type="term" value="F:5-formyltetrahydrofolate cyclo-ligase activity"/>
    <property type="evidence" value="ECO:0007669"/>
    <property type="project" value="UniProtKB-EC"/>
</dbReference>
<reference evidence="8" key="2">
    <citation type="submission" date="2021-08" db="EMBL/GenBank/DDBJ databases">
        <authorList>
            <person name="Eriksson T."/>
        </authorList>
    </citation>
    <scope>NUCLEOTIDE SEQUENCE</scope>
    <source>
        <strain evidence="8">Stoneville</strain>
        <tissue evidence="8">Whole head</tissue>
    </source>
</reference>
<dbReference type="InterPro" id="IPR002698">
    <property type="entry name" value="FTHF_cligase"/>
</dbReference>
<keyword evidence="3 6" id="KW-0067">ATP-binding</keyword>
<evidence type="ECO:0000256" key="4">
    <source>
        <dbReference type="ARBA" id="ARBA00036539"/>
    </source>
</evidence>
<evidence type="ECO:0000256" key="7">
    <source>
        <dbReference type="RuleBase" id="RU361279"/>
    </source>
</evidence>
<dbReference type="Pfam" id="PF01812">
    <property type="entry name" value="5-FTHF_cyc-lig"/>
    <property type="match status" value="1"/>
</dbReference>
<keyword evidence="9" id="KW-1185">Reference proteome</keyword>
<dbReference type="NCBIfam" id="TIGR02727">
    <property type="entry name" value="MTHFS_bact"/>
    <property type="match status" value="1"/>
</dbReference>
<feature type="binding site" evidence="6">
    <location>
        <position position="54"/>
    </location>
    <ligand>
        <name>substrate</name>
    </ligand>
</feature>
<comment type="cofactor">
    <cofactor evidence="7">
        <name>Mg(2+)</name>
        <dbReference type="ChEBI" id="CHEBI:18420"/>
    </cofactor>
</comment>
<dbReference type="AlphaFoldDB" id="A0A8J6L8F7"/>
<sequence>MATQASAKAAIRKQVAEKLTTVSQEEKLRQSREVLKKLLSLPSFQSSKRVSTYLSIDNEIDTEPIVRKIFECGKECFVPRYSKIGMEMVKLSSIEDWETLPVTSWGIKQPKLKDDREDALKTGGLDFIVVPGVAFTSKGLRLGHGGGYYDKFLANIKKCQEKPPACVALAFKEQVLEDLPTSETDVKIDLVLYAE</sequence>
<comment type="catalytic activity">
    <reaction evidence="4 7">
        <text>(6S)-5-formyl-5,6,7,8-tetrahydrofolate + ATP = (6R)-5,10-methenyltetrahydrofolate + ADP + phosphate</text>
        <dbReference type="Rhea" id="RHEA:10488"/>
        <dbReference type="ChEBI" id="CHEBI:30616"/>
        <dbReference type="ChEBI" id="CHEBI:43474"/>
        <dbReference type="ChEBI" id="CHEBI:57455"/>
        <dbReference type="ChEBI" id="CHEBI:57457"/>
        <dbReference type="ChEBI" id="CHEBI:456216"/>
        <dbReference type="EC" id="6.3.3.2"/>
    </reaction>
</comment>
<dbReference type="GO" id="GO:0005739">
    <property type="term" value="C:mitochondrion"/>
    <property type="evidence" value="ECO:0007669"/>
    <property type="project" value="TreeGrafter"/>
</dbReference>
<feature type="binding site" evidence="6">
    <location>
        <position position="59"/>
    </location>
    <ligand>
        <name>substrate</name>
    </ligand>
</feature>